<keyword evidence="3" id="KW-1185">Reference proteome</keyword>
<dbReference type="InterPro" id="IPR050765">
    <property type="entry name" value="Riboflavin_Biosynth_HTPR"/>
</dbReference>
<dbReference type="Gene3D" id="3.40.430.10">
    <property type="entry name" value="Dihydrofolate Reductase, subunit A"/>
    <property type="match status" value="1"/>
</dbReference>
<evidence type="ECO:0000313" key="2">
    <source>
        <dbReference type="EMBL" id="MDU9001129.1"/>
    </source>
</evidence>
<accession>A0ABU3V4L9</accession>
<dbReference type="SUPFAM" id="SSF53597">
    <property type="entry name" value="Dihydrofolate reductase-like"/>
    <property type="match status" value="1"/>
</dbReference>
<dbReference type="Pfam" id="PF01872">
    <property type="entry name" value="RibD_C"/>
    <property type="match status" value="1"/>
</dbReference>
<sequence length="209" mass="21426">MTRIIADISVSVDGFVTGPGPGPDSALGIGGEALHTWAFSGDPDDRRVLREGTARSGAVVLGRRLFDLVDGPNGWDDKTGYGAGEVGKPAFVVVTNSPPESVRLTDLDWTFVTTGLSDAVATARELAEAASSDSGKELDVVLMGGGATIGSALDAGLVDTLSLHLAPVVLGAGTPLFTGGAPRILAQRSVTPTSTATHLTYDILRRRGS</sequence>
<reference evidence="2 3" key="1">
    <citation type="submission" date="2023-02" db="EMBL/GenBank/DDBJ databases">
        <authorList>
            <person name="Maleckis M."/>
        </authorList>
    </citation>
    <scope>NUCLEOTIDE SEQUENCE [LARGE SCALE GENOMIC DNA]</scope>
    <source>
        <strain evidence="2 3">P8-A2</strain>
    </source>
</reference>
<feature type="domain" description="Bacterial bifunctional deaminase-reductase C-terminal" evidence="1">
    <location>
        <begin position="4"/>
        <end position="191"/>
    </location>
</feature>
<name>A0ABU3V4L9_9ACTN</name>
<dbReference type="EMBL" id="JARAKF010000002">
    <property type="protein sequence ID" value="MDU9001129.1"/>
    <property type="molecule type" value="Genomic_DNA"/>
</dbReference>
<dbReference type="InterPro" id="IPR002734">
    <property type="entry name" value="RibDG_C"/>
</dbReference>
<dbReference type="InterPro" id="IPR024072">
    <property type="entry name" value="DHFR-like_dom_sf"/>
</dbReference>
<dbReference type="Proteomes" id="UP001257627">
    <property type="component" value="Unassembled WGS sequence"/>
</dbReference>
<proteinExistence type="predicted"/>
<protein>
    <submittedName>
        <fullName evidence="2">Dihydrofolate reductase family protein</fullName>
    </submittedName>
</protein>
<dbReference type="PANTHER" id="PTHR38011">
    <property type="entry name" value="DIHYDROFOLATE REDUCTASE FAMILY PROTEIN (AFU_ORTHOLOGUE AFUA_8G06820)"/>
    <property type="match status" value="1"/>
</dbReference>
<organism evidence="2 3">
    <name type="scientific">Streptomyces mirabilis</name>
    <dbReference type="NCBI Taxonomy" id="68239"/>
    <lineage>
        <taxon>Bacteria</taxon>
        <taxon>Bacillati</taxon>
        <taxon>Actinomycetota</taxon>
        <taxon>Actinomycetes</taxon>
        <taxon>Kitasatosporales</taxon>
        <taxon>Streptomycetaceae</taxon>
        <taxon>Streptomyces</taxon>
    </lineage>
</organism>
<comment type="caution">
    <text evidence="2">The sequence shown here is derived from an EMBL/GenBank/DDBJ whole genome shotgun (WGS) entry which is preliminary data.</text>
</comment>
<dbReference type="PANTHER" id="PTHR38011:SF12">
    <property type="entry name" value="BIFUNCTIONAL DEAMINASE-REDUCTASE DOMAIN PROTEIN"/>
    <property type="match status" value="1"/>
</dbReference>
<gene>
    <name evidence="2" type="ORF">PU648_54550</name>
</gene>
<evidence type="ECO:0000313" key="3">
    <source>
        <dbReference type="Proteomes" id="UP001257627"/>
    </source>
</evidence>
<dbReference type="RefSeq" id="WP_316738352.1">
    <property type="nucleotide sequence ID" value="NZ_CP107955.1"/>
</dbReference>
<evidence type="ECO:0000259" key="1">
    <source>
        <dbReference type="Pfam" id="PF01872"/>
    </source>
</evidence>